<organism evidence="2 3">
    <name type="scientific">Nocardioides immobilis</name>
    <dbReference type="NCBI Taxonomy" id="2049295"/>
    <lineage>
        <taxon>Bacteria</taxon>
        <taxon>Bacillati</taxon>
        <taxon>Actinomycetota</taxon>
        <taxon>Actinomycetes</taxon>
        <taxon>Propionibacteriales</taxon>
        <taxon>Nocardioidaceae</taxon>
        <taxon>Nocardioides</taxon>
    </lineage>
</organism>
<feature type="domain" description="Xylose isomerase-like TIM barrel" evidence="1">
    <location>
        <begin position="41"/>
        <end position="268"/>
    </location>
</feature>
<evidence type="ECO:0000259" key="1">
    <source>
        <dbReference type="Pfam" id="PF01261"/>
    </source>
</evidence>
<dbReference type="Proteomes" id="UP000283644">
    <property type="component" value="Unassembled WGS sequence"/>
</dbReference>
<reference evidence="2 3" key="1">
    <citation type="submission" date="2018-09" db="EMBL/GenBank/DDBJ databases">
        <title>Genome sequencing of Nocardioides immobilis CCTCC AB 2017083 for comparison to Nocardioides silvaticus.</title>
        <authorList>
            <person name="Li C."/>
            <person name="Wang G."/>
        </authorList>
    </citation>
    <scope>NUCLEOTIDE SEQUENCE [LARGE SCALE GENOMIC DNA]</scope>
    <source>
        <strain evidence="2 3">CCTCC AB 2017083</strain>
    </source>
</reference>
<name>A0A417Y6M7_9ACTN</name>
<evidence type="ECO:0000313" key="3">
    <source>
        <dbReference type="Proteomes" id="UP000283644"/>
    </source>
</evidence>
<evidence type="ECO:0000313" key="2">
    <source>
        <dbReference type="EMBL" id="RHW28358.1"/>
    </source>
</evidence>
<dbReference type="Gene3D" id="3.20.20.150">
    <property type="entry name" value="Divalent-metal-dependent TIM barrel enzymes"/>
    <property type="match status" value="1"/>
</dbReference>
<comment type="caution">
    <text evidence="2">The sequence shown here is derived from an EMBL/GenBank/DDBJ whole genome shotgun (WGS) entry which is preliminary data.</text>
</comment>
<dbReference type="InterPro" id="IPR050312">
    <property type="entry name" value="IolE/XylAMocC-like"/>
</dbReference>
<dbReference type="AlphaFoldDB" id="A0A417Y6M7"/>
<dbReference type="OrthoDB" id="104997at2"/>
<sequence>MSNRLGALDGRVAAAPISWGVCEVPGWGEMLPPSRVLPEMRSLGLSATELGAPGFLPSGAGALVGELDRYGMSLVGGFVPLVLHDAGQRAETLRMARATAELFQAAGAAMFVTAVVQDYDWSRPEALDAEGMKVLAEGLAAVDDLCAEYGLTQVLHPHVDTLVETAADVELALEHTAVRWCLDTGHLRIGGVDPVQFAREHGHRVGHVHLKDVKTSLAGRVLTRELSLLGAVQHGLFQPLGSGDVAVDDVVLALEGLGYQGWYVLEQDTALTQGVPAEGSGPVQDVRACLEYLQQVTSRLPAAQVP</sequence>
<accession>A0A417Y6M7</accession>
<dbReference type="PANTHER" id="PTHR12110">
    <property type="entry name" value="HYDROXYPYRUVATE ISOMERASE"/>
    <property type="match status" value="1"/>
</dbReference>
<gene>
    <name evidence="2" type="ORF">D0Z08_05160</name>
</gene>
<keyword evidence="3" id="KW-1185">Reference proteome</keyword>
<dbReference type="InterPro" id="IPR036237">
    <property type="entry name" value="Xyl_isomerase-like_sf"/>
</dbReference>
<dbReference type="SUPFAM" id="SSF51658">
    <property type="entry name" value="Xylose isomerase-like"/>
    <property type="match status" value="1"/>
</dbReference>
<proteinExistence type="predicted"/>
<protein>
    <submittedName>
        <fullName evidence="2">Inosose dehydratase</fullName>
    </submittedName>
</protein>
<dbReference type="InterPro" id="IPR013022">
    <property type="entry name" value="Xyl_isomerase-like_TIM-brl"/>
</dbReference>
<dbReference type="EMBL" id="QXGH01000010">
    <property type="protein sequence ID" value="RHW28358.1"/>
    <property type="molecule type" value="Genomic_DNA"/>
</dbReference>
<dbReference type="Pfam" id="PF01261">
    <property type="entry name" value="AP_endonuc_2"/>
    <property type="match status" value="1"/>
</dbReference>
<dbReference type="PANTHER" id="PTHR12110:SF41">
    <property type="entry name" value="INOSOSE DEHYDRATASE"/>
    <property type="match status" value="1"/>
</dbReference>